<name>A0AAN7WK44_9SACH</name>
<dbReference type="CDD" id="cd22965">
    <property type="entry name" value="DD_DPY30_SDC1"/>
    <property type="match status" value="1"/>
</dbReference>
<dbReference type="Pfam" id="PF05186">
    <property type="entry name" value="Dpy-30"/>
    <property type="match status" value="1"/>
</dbReference>
<dbReference type="AlphaFoldDB" id="A0AAN7WK44"/>
<accession>A0AAN7WK44</accession>
<dbReference type="Gene3D" id="1.20.890.10">
    <property type="entry name" value="cAMP-dependent protein kinase regulatory subunit, dimerization-anchoring domain"/>
    <property type="match status" value="1"/>
</dbReference>
<evidence type="ECO:0000256" key="3">
    <source>
        <dbReference type="ARBA" id="ARBA00023242"/>
    </source>
</evidence>
<dbReference type="InterPro" id="IPR049629">
    <property type="entry name" value="DPY30_SDC1_DD"/>
</dbReference>
<comment type="caution">
    <text evidence="5">The sequence shown here is derived from an EMBL/GenBank/DDBJ whole genome shotgun (WGS) entry which is preliminary data.</text>
</comment>
<sequence>MDDEIKSDNTPITTNPNNNNNSNDNNINNDKQEHNLPTLSTYSPSPVTETLKNEELSLEATEPSLKAYPQTTSSKSLGDIGGGSYTRRYLNDKVTPVLLEGMRRIAVEKPDNPLRVLGEYLIAESEKQK</sequence>
<evidence type="ECO:0008006" key="7">
    <source>
        <dbReference type="Google" id="ProtNLM"/>
    </source>
</evidence>
<gene>
    <name evidence="5" type="ORF">RI543_004115</name>
</gene>
<evidence type="ECO:0000256" key="4">
    <source>
        <dbReference type="SAM" id="MobiDB-lite"/>
    </source>
</evidence>
<keyword evidence="6" id="KW-1185">Reference proteome</keyword>
<dbReference type="InterPro" id="IPR007858">
    <property type="entry name" value="Dpy-30_motif"/>
</dbReference>
<evidence type="ECO:0000256" key="2">
    <source>
        <dbReference type="ARBA" id="ARBA00010849"/>
    </source>
</evidence>
<evidence type="ECO:0000256" key="1">
    <source>
        <dbReference type="ARBA" id="ARBA00004123"/>
    </source>
</evidence>
<comment type="similarity">
    <text evidence="2">Belongs to the dpy-30 family.</text>
</comment>
<dbReference type="Proteomes" id="UP001306508">
    <property type="component" value="Unassembled WGS sequence"/>
</dbReference>
<proteinExistence type="inferred from homology"/>
<feature type="region of interest" description="Disordered" evidence="4">
    <location>
        <begin position="1"/>
        <end position="86"/>
    </location>
</feature>
<evidence type="ECO:0000313" key="6">
    <source>
        <dbReference type="Proteomes" id="UP001306508"/>
    </source>
</evidence>
<evidence type="ECO:0000313" key="5">
    <source>
        <dbReference type="EMBL" id="KAK5778450.1"/>
    </source>
</evidence>
<feature type="compositionally biased region" description="Polar residues" evidence="4">
    <location>
        <begin position="35"/>
        <end position="50"/>
    </location>
</feature>
<dbReference type="GO" id="GO:0005634">
    <property type="term" value="C:nucleus"/>
    <property type="evidence" value="ECO:0007669"/>
    <property type="project" value="UniProtKB-SubCell"/>
</dbReference>
<organism evidence="5 6">
    <name type="scientific">Arxiozyma heterogenica</name>
    <dbReference type="NCBI Taxonomy" id="278026"/>
    <lineage>
        <taxon>Eukaryota</taxon>
        <taxon>Fungi</taxon>
        <taxon>Dikarya</taxon>
        <taxon>Ascomycota</taxon>
        <taxon>Saccharomycotina</taxon>
        <taxon>Saccharomycetes</taxon>
        <taxon>Saccharomycetales</taxon>
        <taxon>Saccharomycetaceae</taxon>
        <taxon>Arxiozyma</taxon>
    </lineage>
</organism>
<comment type="subcellular location">
    <subcellularLocation>
        <location evidence="1">Nucleus</location>
    </subcellularLocation>
</comment>
<reference evidence="6" key="1">
    <citation type="submission" date="2023-07" db="EMBL/GenBank/DDBJ databases">
        <title>A draft genome of Kazachstania heterogenica Y-27499.</title>
        <authorList>
            <person name="Donic C."/>
            <person name="Kralova J.S."/>
            <person name="Fidel L."/>
            <person name="Ben-Dor S."/>
            <person name="Jung S."/>
        </authorList>
    </citation>
    <scope>NUCLEOTIDE SEQUENCE [LARGE SCALE GENOMIC DNA]</scope>
    <source>
        <strain evidence="6">Y27499</strain>
    </source>
</reference>
<keyword evidence="3" id="KW-0539">Nucleus</keyword>
<feature type="compositionally biased region" description="Low complexity" evidence="4">
    <location>
        <begin position="8"/>
        <end position="29"/>
    </location>
</feature>
<dbReference type="EMBL" id="JAWIZZ010000053">
    <property type="protein sequence ID" value="KAK5778450.1"/>
    <property type="molecule type" value="Genomic_DNA"/>
</dbReference>
<protein>
    <recommendedName>
        <fullName evidence="7">COMPASS component SDC1</fullName>
    </recommendedName>
</protein>